<dbReference type="Proteomes" id="UP000219453">
    <property type="component" value="Unassembled WGS sequence"/>
</dbReference>
<feature type="domain" description="DUF7344" evidence="1">
    <location>
        <begin position="26"/>
        <end position="103"/>
    </location>
</feature>
<name>A0A285PA77_NATPI</name>
<dbReference type="RefSeq" id="WP_143824983.1">
    <property type="nucleotide sequence ID" value="NZ_OBEJ01000010.1"/>
</dbReference>
<evidence type="ECO:0000313" key="3">
    <source>
        <dbReference type="Proteomes" id="UP000219453"/>
    </source>
</evidence>
<dbReference type="Pfam" id="PF24035">
    <property type="entry name" value="DUF7344"/>
    <property type="match status" value="1"/>
</dbReference>
<evidence type="ECO:0000313" key="2">
    <source>
        <dbReference type="EMBL" id="SNZ18328.1"/>
    </source>
</evidence>
<evidence type="ECO:0000259" key="1">
    <source>
        <dbReference type="Pfam" id="PF24035"/>
    </source>
</evidence>
<dbReference type="AlphaFoldDB" id="A0A285PA77"/>
<reference evidence="2 3" key="1">
    <citation type="submission" date="2017-09" db="EMBL/GenBank/DDBJ databases">
        <authorList>
            <person name="Ehlers B."/>
            <person name="Leendertz F.H."/>
        </authorList>
    </citation>
    <scope>NUCLEOTIDE SEQUENCE [LARGE SCALE GENOMIC DNA]</scope>
    <source>
        <strain evidence="2 3">DSM 27208</strain>
    </source>
</reference>
<gene>
    <name evidence="2" type="ORF">SAMN06269185_3329</name>
</gene>
<accession>A0A285PA77</accession>
<keyword evidence="3" id="KW-1185">Reference proteome</keyword>
<dbReference type="InterPro" id="IPR055768">
    <property type="entry name" value="DUF7344"/>
</dbReference>
<proteinExistence type="predicted"/>
<sequence length="128" mass="14414">MDLRRFLSSRIARKPPAIDLAPDDVYTVLSAERRRHVLLILDGNVAGKVPLRELARQVASRETDTERSAVSTDSIQPTYVSLYQSHLPVLDRHGAVEWDQELNLICEGNSVSGLANIIREIDDRTQHD</sequence>
<organism evidence="2 3">
    <name type="scientific">Natronoarchaeum philippinense</name>
    <dbReference type="NCBI Taxonomy" id="558529"/>
    <lineage>
        <taxon>Archaea</taxon>
        <taxon>Methanobacteriati</taxon>
        <taxon>Methanobacteriota</taxon>
        <taxon>Stenosarchaea group</taxon>
        <taxon>Halobacteria</taxon>
        <taxon>Halobacteriales</taxon>
        <taxon>Natronoarchaeaceae</taxon>
    </lineage>
</organism>
<dbReference type="OrthoDB" id="331021at2157"/>
<dbReference type="EMBL" id="OBEJ01000010">
    <property type="protein sequence ID" value="SNZ18328.1"/>
    <property type="molecule type" value="Genomic_DNA"/>
</dbReference>
<protein>
    <recommendedName>
        <fullName evidence="1">DUF7344 domain-containing protein</fullName>
    </recommendedName>
</protein>